<feature type="domain" description="VOC" evidence="1">
    <location>
        <begin position="5"/>
        <end position="116"/>
    </location>
</feature>
<dbReference type="Gene3D" id="3.10.180.10">
    <property type="entry name" value="2,3-Dihydroxybiphenyl 1,2-Dioxygenase, domain 1"/>
    <property type="match status" value="2"/>
</dbReference>
<evidence type="ECO:0000313" key="2">
    <source>
        <dbReference type="EMBL" id="QGQ94692.1"/>
    </source>
</evidence>
<dbReference type="Pfam" id="PF00903">
    <property type="entry name" value="Glyoxalase"/>
    <property type="match status" value="1"/>
</dbReference>
<evidence type="ECO:0000313" key="3">
    <source>
        <dbReference type="Proteomes" id="UP000426246"/>
    </source>
</evidence>
<dbReference type="RefSeq" id="WP_155699698.1">
    <property type="nucleotide sequence ID" value="NZ_CP034235.1"/>
</dbReference>
<dbReference type="InterPro" id="IPR029068">
    <property type="entry name" value="Glyas_Bleomycin-R_OHBP_Dase"/>
</dbReference>
<gene>
    <name evidence="2" type="ORF">EHS13_07220</name>
</gene>
<name>A0A6B8RGN2_9BACL</name>
<accession>A0A6B8RGN2</accession>
<dbReference type="InterPro" id="IPR037523">
    <property type="entry name" value="VOC_core"/>
</dbReference>
<dbReference type="AlphaFoldDB" id="A0A6B8RGN2"/>
<reference evidence="3" key="1">
    <citation type="submission" date="2018-11" db="EMBL/GenBank/DDBJ databases">
        <title>Complete genome sequence of Paenibacillus sp. ML311-T8.</title>
        <authorList>
            <person name="Nam Y.-D."/>
            <person name="Kang J."/>
            <person name="Chung W.-H."/>
            <person name="Park Y.S."/>
        </authorList>
    </citation>
    <scope>NUCLEOTIDE SEQUENCE [LARGE SCALE GENOMIC DNA]</scope>
    <source>
        <strain evidence="3">ML311-T8</strain>
    </source>
</reference>
<dbReference type="PROSITE" id="PS51819">
    <property type="entry name" value="VOC"/>
    <property type="match status" value="2"/>
</dbReference>
<dbReference type="InterPro" id="IPR004360">
    <property type="entry name" value="Glyas_Fos-R_dOase_dom"/>
</dbReference>
<evidence type="ECO:0000259" key="1">
    <source>
        <dbReference type="PROSITE" id="PS51819"/>
    </source>
</evidence>
<dbReference type="KEGG" id="ppsc:EHS13_07220"/>
<protein>
    <recommendedName>
        <fullName evidence="1">VOC domain-containing protein</fullName>
    </recommendedName>
</protein>
<dbReference type="CDD" id="cd06587">
    <property type="entry name" value="VOC"/>
    <property type="match status" value="1"/>
</dbReference>
<dbReference type="SUPFAM" id="SSF54593">
    <property type="entry name" value="Glyoxalase/Bleomycin resistance protein/Dihydroxybiphenyl dioxygenase"/>
    <property type="match status" value="2"/>
</dbReference>
<dbReference type="Proteomes" id="UP000426246">
    <property type="component" value="Chromosome"/>
</dbReference>
<dbReference type="OrthoDB" id="2184229at2"/>
<proteinExistence type="predicted"/>
<organism evidence="2 3">
    <name type="scientific">Paenibacillus psychroresistens</name>
    <dbReference type="NCBI Taxonomy" id="1778678"/>
    <lineage>
        <taxon>Bacteria</taxon>
        <taxon>Bacillati</taxon>
        <taxon>Bacillota</taxon>
        <taxon>Bacilli</taxon>
        <taxon>Bacillales</taxon>
        <taxon>Paenibacillaceae</taxon>
        <taxon>Paenibacillus</taxon>
    </lineage>
</organism>
<dbReference type="PANTHER" id="PTHR36437:SF2">
    <property type="entry name" value="GLYOXALASE_BLEOMYCIN RESISTANCE PROTEIN_DIOXYGENASE"/>
    <property type="match status" value="1"/>
</dbReference>
<sequence>MNFKYLNEIFLPVTNPKESSLWYKDKFGMNISMDDQTTQPNEIRLSFEKTSFILIKSSHLNSYTHIPFNFHTNAVRELHASLKNVGVVMTELTNDDNMLCCDFYDPDGNRIGLCEEQNESSNQIIEVGGVFLTVRNLAESIEWYKQNLGFHFHFFSATGGAGYIGATPEYVADLTINYAGVDHNSFESAWSRMALVETPSFNPLRHIPYNILSSNAMEDYDILQKKNVKLSKYYEEGNKVRFTFEDLDGNSIGIFGTSF</sequence>
<dbReference type="PANTHER" id="PTHR36437">
    <property type="entry name" value="GLYOXALASE/BLEOMYCIN RESISTANCE PROTEIN/DIOXYGENASE"/>
    <property type="match status" value="1"/>
</dbReference>
<dbReference type="EMBL" id="CP034235">
    <property type="protein sequence ID" value="QGQ94692.1"/>
    <property type="molecule type" value="Genomic_DNA"/>
</dbReference>
<keyword evidence="3" id="KW-1185">Reference proteome</keyword>
<feature type="domain" description="VOC" evidence="1">
    <location>
        <begin position="126"/>
        <end position="257"/>
    </location>
</feature>